<dbReference type="RefSeq" id="YP_009051836.1">
    <property type="nucleotide sequence ID" value="NC_024691.1"/>
</dbReference>
<gene>
    <name evidence="2" type="primary">CP</name>
</gene>
<reference evidence="2" key="1">
    <citation type="journal article" date="2014" name="Genome Announc.">
        <title>Mycovirus-like DNA virus sequences from cattle serum and human brain and serum samples from multiple sclerosis patients.</title>
        <authorList>
            <person name="Lamberto I."/>
            <person name="Gunst K."/>
            <person name="Mueller H."/>
            <person name="zur Hausen H."/>
            <person name="de Villiers E.M."/>
        </authorList>
    </citation>
    <scope>NUCLEOTIDE SEQUENCE [LARGE SCALE GENOMIC DNA]</scope>
    <source>
        <strain evidence="2">MSSI2.225</strain>
    </source>
</reference>
<dbReference type="EMBL" id="LK931485">
    <property type="protein sequence ID" value="CDS63388.1"/>
    <property type="molecule type" value="Genomic_DNA"/>
</dbReference>
<feature type="region of interest" description="Disordered" evidence="1">
    <location>
        <begin position="1"/>
        <end position="42"/>
    </location>
</feature>
<evidence type="ECO:0000313" key="2">
    <source>
        <dbReference type="EMBL" id="CDS63388.1"/>
    </source>
</evidence>
<dbReference type="OrthoDB" id="7982at10239"/>
<protein>
    <submittedName>
        <fullName evidence="2">Capsid protein</fullName>
    </submittedName>
</protein>
<evidence type="ECO:0000313" key="3">
    <source>
        <dbReference type="Proteomes" id="UP000204593"/>
    </source>
</evidence>
<sequence>MSVARRSGRRTRKAFRRGGRATRSRGRSTRRSSRRRVRRRTMTTRRVLNITTRKKVDNMLPVVVAEDNTTTVGPYTSVSPLLSLFVPNARTTRTPVTNPAVRNSSDIFAVGYRERVRIDLMGGGTFMWRRIVFMLKGSDLRVAMNSSDSGNIPNQLFDQTTEGGCRRVIGPLLGVTNARDELQSYVFRGQEDSDWADQFTAPLDTRRITVKSDKLRVIRPGNETGASRLFKFWYPIRRTISYEDDLESDVVGDRPFSTAGLRGVGDMYVMDIMGITNLVNDAPPTSYRFGPEGSFYWHER</sequence>
<dbReference type="KEGG" id="vg:20041361"/>
<dbReference type="Proteomes" id="UP000204593">
    <property type="component" value="Genome"/>
</dbReference>
<organism evidence="2">
    <name type="scientific">MSSI2.225 virus</name>
    <dbReference type="NCBI Taxonomy" id="1516081"/>
    <lineage>
        <taxon>Viruses</taxon>
        <taxon>Monodnaviria</taxon>
        <taxon>Shotokuvirae</taxon>
        <taxon>Cressdnaviricota</taxon>
        <taxon>Repensiviricetes</taxon>
        <taxon>Geplafuvirales</taxon>
        <taxon>Genomoviridae</taxon>
        <taxon>Gemykibivirus</taxon>
        <taxon>Gemykibivirus humas1</taxon>
    </lineage>
</organism>
<dbReference type="GeneID" id="20041361"/>
<evidence type="ECO:0000256" key="1">
    <source>
        <dbReference type="SAM" id="MobiDB-lite"/>
    </source>
</evidence>
<keyword evidence="3" id="KW-1185">Reference proteome</keyword>
<proteinExistence type="predicted"/>
<name>A0A077XL70_9VIRU</name>
<reference evidence="2" key="2">
    <citation type="submission" date="2014-05" db="EMBL/GenBank/DDBJ databases">
        <authorList>
            <person name="De Villiers E.M."/>
        </authorList>
    </citation>
    <scope>NUCLEOTIDE SEQUENCE</scope>
    <source>
        <strain evidence="2">MSSI2.225</strain>
    </source>
</reference>
<accession>A0A077XL70</accession>